<evidence type="ECO:0008006" key="4">
    <source>
        <dbReference type="Google" id="ProtNLM"/>
    </source>
</evidence>
<comment type="caution">
    <text evidence="2">The sequence shown here is derived from an EMBL/GenBank/DDBJ whole genome shotgun (WGS) entry which is preliminary data.</text>
</comment>
<reference evidence="2 3" key="1">
    <citation type="submission" date="2019-06" db="EMBL/GenBank/DDBJ databases">
        <title>Whole genome shotgun sequence of Cellulomonas uda NBRC 3747.</title>
        <authorList>
            <person name="Hosoyama A."/>
            <person name="Uohara A."/>
            <person name="Ohji S."/>
            <person name="Ichikawa N."/>
        </authorList>
    </citation>
    <scope>NUCLEOTIDE SEQUENCE [LARGE SCALE GENOMIC DNA]</scope>
    <source>
        <strain evidence="2 3">NBRC 3747</strain>
    </source>
</reference>
<dbReference type="InterPro" id="IPR023833">
    <property type="entry name" value="Signal_pept_SipW-depend-type"/>
</dbReference>
<dbReference type="EMBL" id="BJLP01000069">
    <property type="protein sequence ID" value="GEA82571.1"/>
    <property type="molecule type" value="Genomic_DNA"/>
</dbReference>
<dbReference type="NCBIfam" id="TIGR04088">
    <property type="entry name" value="cognate_SipW"/>
    <property type="match status" value="1"/>
</dbReference>
<dbReference type="InterPro" id="IPR024006">
    <property type="entry name" value="Alt_signal_exp_actinobact"/>
</dbReference>
<keyword evidence="1" id="KW-0732">Signal</keyword>
<evidence type="ECO:0000256" key="1">
    <source>
        <dbReference type="SAM" id="SignalP"/>
    </source>
</evidence>
<keyword evidence="3" id="KW-1185">Reference proteome</keyword>
<feature type="signal peptide" evidence="1">
    <location>
        <begin position="1"/>
        <end position="25"/>
    </location>
</feature>
<accession>A0A4Y3KDP7</accession>
<feature type="chain" id="PRO_5021483898" description="Alternate-type signal peptide domain-containing protein" evidence="1">
    <location>
        <begin position="26"/>
        <end position="224"/>
    </location>
</feature>
<proteinExistence type="predicted"/>
<dbReference type="NCBIfam" id="TIGR04089">
    <property type="entry name" value="exp_by_SipW_III"/>
    <property type="match status" value="1"/>
</dbReference>
<dbReference type="RefSeq" id="WP_141322357.1">
    <property type="nucleotide sequence ID" value="NZ_BJLP01000069.1"/>
</dbReference>
<gene>
    <name evidence="2" type="ORF">CUD01_30150</name>
</gene>
<evidence type="ECO:0000313" key="2">
    <source>
        <dbReference type="EMBL" id="GEA82571.1"/>
    </source>
</evidence>
<protein>
    <recommendedName>
        <fullName evidence="4">Alternate-type signal peptide domain-containing protein</fullName>
    </recommendedName>
</protein>
<dbReference type="AlphaFoldDB" id="A0A4Y3KDP7"/>
<name>A0A4Y3KDP7_CELUD</name>
<organism evidence="2 3">
    <name type="scientific">Cellulomonas uda</name>
    <dbReference type="NCBI Taxonomy" id="1714"/>
    <lineage>
        <taxon>Bacteria</taxon>
        <taxon>Bacillati</taxon>
        <taxon>Actinomycetota</taxon>
        <taxon>Actinomycetes</taxon>
        <taxon>Micrococcales</taxon>
        <taxon>Cellulomonadaceae</taxon>
        <taxon>Cellulomonas</taxon>
    </lineage>
</organism>
<evidence type="ECO:0000313" key="3">
    <source>
        <dbReference type="Proteomes" id="UP000315842"/>
    </source>
</evidence>
<dbReference type="Proteomes" id="UP000315842">
    <property type="component" value="Unassembled WGS sequence"/>
</dbReference>
<sequence length="224" mass="22591">MKNKTKGVIAGLAGLALLSGGTTFALWSDSDSIPGGTITNGELGVSATSVGWFDVSPDRTDVTVDATPVTELDGHTVDLQTWRMVPGDVAEGTYGLDVTLVGDNLVANLDVTSSGGTTPLPEGLVVSYQVFDADGTDVTAGVLDGTSTTLRFAAPRTGQAAGTPVNTGTVVVDGTTAADLFVVVTADWSAEASGTTAASTMNAATALKDLTVSLQQDRSGADFS</sequence>